<dbReference type="Pfam" id="PF21041">
    <property type="entry name" value="XMAP215_CLASP_TOG"/>
    <property type="match status" value="1"/>
</dbReference>
<feature type="domain" description="Grh/CP2 DB" evidence="38">
    <location>
        <begin position="1920"/>
        <end position="2156"/>
    </location>
</feature>
<dbReference type="PROSITE" id="PS50077">
    <property type="entry name" value="HEAT_REPEAT"/>
    <property type="match status" value="1"/>
</dbReference>
<evidence type="ECO:0000256" key="26">
    <source>
        <dbReference type="ARBA" id="ARBA00023288"/>
    </source>
</evidence>
<evidence type="ECO:0000256" key="4">
    <source>
        <dbReference type="ARBA" id="ARBA00004629"/>
    </source>
</evidence>
<keyword evidence="14" id="KW-0833">Ubl conjugation pathway</keyword>
<feature type="compositionally biased region" description="Basic and acidic residues" evidence="36">
    <location>
        <begin position="1583"/>
        <end position="1596"/>
    </location>
</feature>
<keyword evidence="12" id="KW-0433">Leucine-rich repeat</keyword>
<dbReference type="GO" id="GO:0031347">
    <property type="term" value="P:regulation of defense response"/>
    <property type="evidence" value="ECO:0007669"/>
    <property type="project" value="UniProtKB-ARBA"/>
</dbReference>
<evidence type="ECO:0000259" key="37">
    <source>
        <dbReference type="PROSITE" id="PS50181"/>
    </source>
</evidence>
<keyword evidence="26" id="KW-0449">Lipoprotein</keyword>
<evidence type="ECO:0000256" key="8">
    <source>
        <dbReference type="ARBA" id="ARBA00022454"/>
    </source>
</evidence>
<evidence type="ECO:0000256" key="5">
    <source>
        <dbReference type="ARBA" id="ARBA00004635"/>
    </source>
</evidence>
<dbReference type="InterPro" id="IPR032675">
    <property type="entry name" value="LRR_dom_sf"/>
</dbReference>
<evidence type="ECO:0000256" key="12">
    <source>
        <dbReference type="ARBA" id="ARBA00022614"/>
    </source>
</evidence>
<dbReference type="GO" id="GO:0045180">
    <property type="term" value="C:basal cortex"/>
    <property type="evidence" value="ECO:0007669"/>
    <property type="project" value="TreeGrafter"/>
</dbReference>
<evidence type="ECO:0000256" key="14">
    <source>
        <dbReference type="ARBA" id="ARBA00022786"/>
    </source>
</evidence>
<feature type="region of interest" description="Disordered" evidence="36">
    <location>
        <begin position="2148"/>
        <end position="2173"/>
    </location>
</feature>
<evidence type="ECO:0000256" key="20">
    <source>
        <dbReference type="ARBA" id="ARBA00023034"/>
    </source>
</evidence>
<dbReference type="InterPro" id="IPR057546">
    <property type="entry name" value="HEAT_GCN1"/>
</dbReference>
<dbReference type="SMART" id="SM00367">
    <property type="entry name" value="LRR_CC"/>
    <property type="match status" value="12"/>
</dbReference>
<dbReference type="InterPro" id="IPR013761">
    <property type="entry name" value="SAM/pointed_sf"/>
</dbReference>
<dbReference type="GO" id="GO:1902903">
    <property type="term" value="P:regulation of supramolecular fiber organization"/>
    <property type="evidence" value="ECO:0007669"/>
    <property type="project" value="UniProtKB-ARBA"/>
</dbReference>
<dbReference type="InterPro" id="IPR034085">
    <property type="entry name" value="TOG"/>
</dbReference>
<dbReference type="FunFam" id="1.10.150.50:FF:000036">
    <property type="entry name" value="upstream-binding protein 1 isoform X1"/>
    <property type="match status" value="1"/>
</dbReference>
<accession>A0A9D3N7H6</accession>
<evidence type="ECO:0000256" key="22">
    <source>
        <dbReference type="ARBA" id="ARBA00023136"/>
    </source>
</evidence>
<dbReference type="FunFam" id="3.80.10.10:FF:000060">
    <property type="entry name" value="F-box/LRR-repeat protein 20 isoform 2"/>
    <property type="match status" value="1"/>
</dbReference>
<keyword evidence="28" id="KW-0131">Cell cycle</keyword>
<proteinExistence type="inferred from homology"/>
<dbReference type="GO" id="GO:0005516">
    <property type="term" value="F:calmodulin binding"/>
    <property type="evidence" value="ECO:0007669"/>
    <property type="project" value="UniProtKB-KW"/>
</dbReference>
<feature type="region of interest" description="Disordered" evidence="36">
    <location>
        <begin position="2096"/>
        <end position="2125"/>
    </location>
</feature>
<feature type="compositionally biased region" description="Low complexity" evidence="36">
    <location>
        <begin position="1050"/>
        <end position="1063"/>
    </location>
</feature>
<dbReference type="GO" id="GO:0016567">
    <property type="term" value="P:protein ubiquitination"/>
    <property type="evidence" value="ECO:0007669"/>
    <property type="project" value="UniProtKB-ARBA"/>
</dbReference>
<dbReference type="GO" id="GO:0005876">
    <property type="term" value="C:spindle microtubule"/>
    <property type="evidence" value="ECO:0007669"/>
    <property type="project" value="TreeGrafter"/>
</dbReference>
<evidence type="ECO:0000256" key="19">
    <source>
        <dbReference type="ARBA" id="ARBA00023015"/>
    </source>
</evidence>
<dbReference type="Pfam" id="PF04516">
    <property type="entry name" value="CP2"/>
    <property type="match status" value="1"/>
</dbReference>
<keyword evidence="27" id="KW-0636">Prenylation</keyword>
<dbReference type="GO" id="GO:0016020">
    <property type="term" value="C:membrane"/>
    <property type="evidence" value="ECO:0007669"/>
    <property type="project" value="UniProtKB-SubCell"/>
</dbReference>
<dbReference type="Proteomes" id="UP000824219">
    <property type="component" value="Linkage Group LG24"/>
</dbReference>
<sequence>MNSITKGRFEVFSNSDEAPINKKLPKELLLRIFSYLDVVTLCRCAQVSKAWNVLALDGSNWQKIDLFNFQTDIEGRVVENISKRCGGFLRQLSLRGCLSVGDASMKTFAQNCRNIEQLNLNGCTKITDSTCVSLSKFCSKLRHLDLTSCVSITNHALKALSEGCRMLENLNLSWCDQITRDGIEALSRGCTSLKALFLRGCTQLDDAALKHLQKHCPELMTINMQSCTQITDEGLVSLCRGCHKLQMVCVSGCSNITDASLTALGLNCQRLKILEAARCSHVTDAGFTVLARNCHELEKMDLEECILVTDNTLVQLSIHCPRLQALSLSHCELITDDGIRHLSSSVCGQERLQVVELDNCPLITDITLEHLKSCQKLERIELYDCQQVTRAGIKRIRQVLQKDVSRRLQLGPDLIDYLSDPQRSCDVEQDKSRLDKTIDELTGWVNSSNYKVALLGIDIVSAFVDRMSDRFRGYVGTVVPALVDRLGDGKDQVRDQAQMLILKLMEEAATPMYVWERLFPGFKHKNFRSREGLCLCVVATLNAYGAQPLSLSKFVPHLCTLTGDQNPQVRETAITALVEVYRHVGERVRADLGKRGLPAARLQTILGRFDEVLNSGNMALSLSQDRSFDDDDSVDGSRPSSAQAAFKVPKVPKKPADSASSSRRPSATGATKMSVSKEGAGAVDEEDFIKAFTDVPTVQIYSTRDLEDNLNKIREILSDDKHDWDQRANALKKIRSLLVAGAKNYDCFYQHLRVLDGAFKLSAKDLRSQVVREACITVAHLSTVLGNRFDHGAEAIVPVLFNLIPNCAKVMATSGTAAIRIIIRHTHVPRLIPLITGNCTSKSVAVRRRCYEFLDLLLQEWQTHSLERHAAVLVDSIKKGIRDADSEARVEARKAYWGLRSHFPMEAESLYNSLESSYQKTLQSCLKSSGSVASLPQSDRSSSSSQESLNRPLTSKWSAAPGRVPASSKTSGSPGSLQRSRSDVDVNAAASAKARHGGQAGGAGRLTTALPPGTYASLGRLRTKQPLSTPSGMSSSQVDSRARSRTKMVSQSQPGSRSGSPGRVLASTALSTLSTGAQRVSAAPSSQRRSRIPRSQGCSRDSSPTRLSVAPSNVSHIYNGSKGARGSRIPRPSVSQGCSREASRESSRDTSPVRSFTPLASRHYSRSTGALHAPDAFGAAGSGLGISQSSRLSSSVSAMRVLNTGSDVEEALADALKKPARRRYENYGMYSDDDANSDASSACSERSYSSRNGSIPTYMRQAEDVAEVLNRCASANWSERKEGLMGLQALLKNQRALSRVELKRLCEIFTRMFADPHSKRESRGFGTAESGISSASFKVFSMFLETLVDFIMVHKADLQDWLFVLLTQLLKKMGADLLGSVQAKVQKALDVTRESFPNDLQFTILMRFTVDQTQTPNLKVKVAILKYIETLTLQMEPQDFVNSSETRLAVSRIITWTTEPKSSDVRKAAQSVLIALFQLNTPEFTMLLGALPKTFQDGATKLLQNHLRNTGGVAPAPIGSPLTRHTPRSPASWSSPLTSPTNTSQNTPSPSAFDYDTENMNSEEIYSSLRGVTQAIQNFSVRSQEDMSEPPRKREGDGEEGGADTMETGRTALDNKTSLLNTMPLLSSSPRPSKEYQPDSNVDQSEVVAELLKELSNHSERVEERKAALCELMRLIRETQLHVWDEHFKTILLLLLETLGDGEHVIRALALRVLKEILNRQPWRFKNYAELTIMKTLEAHKDPHKEVIRAAEEAAAMLASSISPEQCIKVLCPIIQSADYPINLAAIKMLTKVIERLPKEGLHQMLPEIVPGLIQGYDNSESSVRKACVFCLVAIYAIIGEDLKPYLSQLSGSKKHSGAMAWVLKMDDATIESGLVHDFDASLSGIGQELGAGAYSMSDVLALPIFKQEDGNASVESESKNPPFQYVLCAATSPAVKLQEETLTYLNQGQSYEIRLLDNRKRGEMPELNNKTVKSIVRVLFHDRRLQYMEHQQLEGWKWNRPGDRLLDIDIPMCVGITEPHTHASQLNAVEFVWDVSKRASVFVQVHCISTEFTPRKHGGEKGVSFRIQIDTFRQTENGEYTQHLHSASCQIKVFKPKGADRKQKTDREKMEKRSAQEKEKYQPSYDTTILSETRLEPVIEEAVEHELKKSSKRTLPADCGDSTAKSKRGSCSPWPDNAYVNPNTAAPPTFTSNTHSYSNAVPESESSSPKHQVECSQVFMESLSPTASMQDVQQWLLKNRFNSYTRVFTHFSGSDLLKLTREDLVQICGPADGIRLYNALKSKAVRPRLIVYVCQECESPLLERRCHSKNGEHGSPTAINVYHALYLEELTAHELTRKISNVLSLPLTLINQVYRQGPTGIHILLSDQMVSNFSDESCFVVSLLKDDTSDRFHLVLK</sequence>
<feature type="compositionally biased region" description="Low complexity" evidence="36">
    <location>
        <begin position="657"/>
        <end position="667"/>
    </location>
</feature>
<dbReference type="GO" id="GO:0072686">
    <property type="term" value="C:mitotic spindle"/>
    <property type="evidence" value="ECO:0007669"/>
    <property type="project" value="TreeGrafter"/>
</dbReference>
<evidence type="ECO:0000256" key="29">
    <source>
        <dbReference type="ARBA" id="ARBA00023328"/>
    </source>
</evidence>
<dbReference type="PANTHER" id="PTHR21567">
    <property type="entry name" value="CLASP"/>
    <property type="match status" value="1"/>
</dbReference>
<feature type="compositionally biased region" description="Polar residues" evidence="36">
    <location>
        <begin position="967"/>
        <end position="979"/>
    </location>
</feature>
<feature type="compositionally biased region" description="Low complexity" evidence="36">
    <location>
        <begin position="1532"/>
        <end position="1551"/>
    </location>
</feature>
<dbReference type="InterPro" id="IPR016024">
    <property type="entry name" value="ARM-type_fold"/>
</dbReference>
<dbReference type="GO" id="GO:0005881">
    <property type="term" value="C:cytoplasmic microtubule"/>
    <property type="evidence" value="ECO:0007669"/>
    <property type="project" value="TreeGrafter"/>
</dbReference>
<comment type="similarity">
    <text evidence="7">Belongs to the grh/CP2 family. CP2 subfamily.</text>
</comment>
<dbReference type="SUPFAM" id="SSF48371">
    <property type="entry name" value="ARM repeat"/>
    <property type="match status" value="2"/>
</dbReference>
<keyword evidence="9" id="KW-0963">Cytoplasm</keyword>
<evidence type="ECO:0000256" key="32">
    <source>
        <dbReference type="ARBA" id="ARBA00070275"/>
    </source>
</evidence>
<dbReference type="SMART" id="SM00256">
    <property type="entry name" value="FBOX"/>
    <property type="match status" value="1"/>
</dbReference>
<dbReference type="InterPro" id="IPR006553">
    <property type="entry name" value="Leu-rich_rpt_Cys-con_subtyp"/>
</dbReference>
<evidence type="ECO:0000256" key="3">
    <source>
        <dbReference type="ARBA" id="ARBA00004601"/>
    </source>
</evidence>
<evidence type="ECO:0000259" key="38">
    <source>
        <dbReference type="PROSITE" id="PS51968"/>
    </source>
</evidence>
<dbReference type="Pfam" id="PF12937">
    <property type="entry name" value="F-box-like"/>
    <property type="match status" value="1"/>
</dbReference>
<dbReference type="Gene3D" id="1.10.150.50">
    <property type="entry name" value="Transcription Factor, Ets-1"/>
    <property type="match status" value="1"/>
</dbReference>
<dbReference type="Pfam" id="PF25416">
    <property type="entry name" value="GRHL1_C"/>
    <property type="match status" value="1"/>
</dbReference>
<comment type="subcellular location">
    <subcellularLocation>
        <location evidence="4">Chromosome</location>
        <location evidence="4">Centromere</location>
        <location evidence="4">Kinetochore</location>
    </subcellularLocation>
    <subcellularLocation>
        <location evidence="2">Cytoplasm</location>
        <location evidence="2">Cytoskeleton</location>
        <location evidence="2">Microtubule organizing center</location>
        <location evidence="2">Centrosome</location>
    </subcellularLocation>
    <subcellularLocation>
        <location evidence="3">Golgi apparatus</location>
        <location evidence="3">trans-Golgi network</location>
    </subcellularLocation>
    <subcellularLocation>
        <location evidence="5">Membrane</location>
        <topology evidence="5">Lipid-anchor</topology>
    </subcellularLocation>
    <subcellularLocation>
        <location evidence="1 35">Nucleus</location>
    </subcellularLocation>
</comment>
<evidence type="ECO:0000256" key="11">
    <source>
        <dbReference type="ARBA" id="ARBA00022553"/>
    </source>
</evidence>
<comment type="pathway">
    <text evidence="6">Protein modification; protein ubiquitination.</text>
</comment>
<dbReference type="CDD" id="cd22115">
    <property type="entry name" value="F-box_FBXL2-like"/>
    <property type="match status" value="1"/>
</dbReference>
<dbReference type="InterPro" id="IPR048491">
    <property type="entry name" value="XMAP215_CLASP_TOG"/>
</dbReference>
<comment type="subunit">
    <text evidence="30">Part of the SCF (SKP1-CUL1-F-box) E3 ubiquitin-protein ligase complex SCF(FBXL2) composed of CUL1, SKP1, RBX1 and FBXL2. Interacts with calmodulin; may antagonize substrate ubiquitination by SCF(FBXL2). May interact with PIK3R1. Interacts with PTPN13.</text>
</comment>
<keyword evidence="29" id="KW-0137">Centromere</keyword>
<dbReference type="InterPro" id="IPR057520">
    <property type="entry name" value="GRHL1/CP2_C"/>
</dbReference>
<evidence type="ECO:0000256" key="17">
    <source>
        <dbReference type="ARBA" id="ARBA00022843"/>
    </source>
</evidence>
<comment type="caution">
    <text evidence="39">The sequence shown here is derived from an EMBL/GenBank/DDBJ whole genome shotgun (WGS) entry which is preliminary data.</text>
</comment>
<dbReference type="FunFam" id="1.25.10.10:FF:000001">
    <property type="entry name" value="CLIP-associating protein 1 isoform 2"/>
    <property type="match status" value="1"/>
</dbReference>
<name>A0A9D3N7H6_9TELE</name>
<feature type="compositionally biased region" description="Low complexity" evidence="36">
    <location>
        <begin position="1077"/>
        <end position="1087"/>
    </location>
</feature>
<keyword evidence="21 35" id="KW-0238">DNA-binding</keyword>
<feature type="region of interest" description="Disordered" evidence="36">
    <location>
        <begin position="1580"/>
        <end position="1643"/>
    </location>
</feature>
<protein>
    <recommendedName>
        <fullName evidence="32">F-box/LRR-repeat protein 2</fullName>
    </recommendedName>
    <alternativeName>
        <fullName evidence="33">F-box and leucine-rich repeat protein 2</fullName>
    </alternativeName>
    <alternativeName>
        <fullName evidence="31">Upstream-binding protein 1</fullName>
    </alternativeName>
</protein>
<dbReference type="SUPFAM" id="SSF52047">
    <property type="entry name" value="RNI-like"/>
    <property type="match status" value="1"/>
</dbReference>
<dbReference type="Gene3D" id="3.80.10.10">
    <property type="entry name" value="Ribonuclease Inhibitor"/>
    <property type="match status" value="2"/>
</dbReference>
<feature type="repeat" description="HEAT" evidence="34">
    <location>
        <begin position="554"/>
        <end position="592"/>
    </location>
</feature>
<evidence type="ECO:0000256" key="25">
    <source>
        <dbReference type="ARBA" id="ARBA00023242"/>
    </source>
</evidence>
<feature type="compositionally biased region" description="Low complexity" evidence="36">
    <location>
        <begin position="1237"/>
        <end position="1248"/>
    </location>
</feature>
<dbReference type="GO" id="GO:0031110">
    <property type="term" value="P:regulation of microtubule polymerization or depolymerization"/>
    <property type="evidence" value="ECO:0007669"/>
    <property type="project" value="UniProtKB-ARBA"/>
</dbReference>
<evidence type="ECO:0000256" key="30">
    <source>
        <dbReference type="ARBA" id="ARBA00065449"/>
    </source>
</evidence>
<keyword evidence="18" id="KW-0112">Calmodulin-binding</keyword>
<evidence type="ECO:0000256" key="31">
    <source>
        <dbReference type="ARBA" id="ARBA00067531"/>
    </source>
</evidence>
<dbReference type="InterPro" id="IPR001810">
    <property type="entry name" value="F-box_dom"/>
</dbReference>
<dbReference type="EMBL" id="JAHKSW010000024">
    <property type="protein sequence ID" value="KAG7317067.1"/>
    <property type="molecule type" value="Genomic_DNA"/>
</dbReference>
<dbReference type="InterPro" id="IPR041418">
    <property type="entry name" value="SAM_3"/>
</dbReference>
<dbReference type="InterPro" id="IPR021133">
    <property type="entry name" value="HEAT_type_2"/>
</dbReference>
<evidence type="ECO:0000256" key="35">
    <source>
        <dbReference type="PROSITE-ProRule" id="PRU01313"/>
    </source>
</evidence>
<dbReference type="PANTHER" id="PTHR21567:SF30">
    <property type="entry name" value="CLIP-ASSOCIATING PROTEIN 2"/>
    <property type="match status" value="1"/>
</dbReference>
<dbReference type="InterPro" id="IPR024395">
    <property type="entry name" value="CLASP_N_dom"/>
</dbReference>
<dbReference type="Pfam" id="PF18016">
    <property type="entry name" value="SAM_3"/>
    <property type="match status" value="1"/>
</dbReference>
<dbReference type="SUPFAM" id="SSF47769">
    <property type="entry name" value="SAM/Pointed domain"/>
    <property type="match status" value="1"/>
</dbReference>
<evidence type="ECO:0000256" key="23">
    <source>
        <dbReference type="ARBA" id="ARBA00023163"/>
    </source>
</evidence>
<dbReference type="PROSITE" id="PS50181">
    <property type="entry name" value="FBOX"/>
    <property type="match status" value="1"/>
</dbReference>
<evidence type="ECO:0000256" key="10">
    <source>
        <dbReference type="ARBA" id="ARBA00022499"/>
    </source>
</evidence>
<dbReference type="FunFam" id="1.20.1280.50:FF:000013">
    <property type="entry name" value="F-box/LRR-repeat protein 20 isoform X1"/>
    <property type="match status" value="1"/>
</dbReference>
<evidence type="ECO:0000256" key="28">
    <source>
        <dbReference type="ARBA" id="ARBA00023306"/>
    </source>
</evidence>
<evidence type="ECO:0000256" key="21">
    <source>
        <dbReference type="ARBA" id="ARBA00023125"/>
    </source>
</evidence>
<gene>
    <name evidence="39" type="ORF">KOW79_019365</name>
</gene>
<feature type="region of interest" description="Disordered" evidence="36">
    <location>
        <begin position="930"/>
        <end position="1160"/>
    </location>
</feature>
<evidence type="ECO:0000256" key="27">
    <source>
        <dbReference type="ARBA" id="ARBA00023289"/>
    </source>
</evidence>
<dbReference type="FunFam" id="1.25.10.10:FF:000005">
    <property type="entry name" value="CLIP-associating protein 1 isoform 2"/>
    <property type="match status" value="1"/>
</dbReference>
<feature type="compositionally biased region" description="Low complexity" evidence="36">
    <location>
        <begin position="934"/>
        <end position="952"/>
    </location>
</feature>
<evidence type="ECO:0000256" key="7">
    <source>
        <dbReference type="ARBA" id="ARBA00010852"/>
    </source>
</evidence>
<evidence type="ECO:0000256" key="16">
    <source>
        <dbReference type="ARBA" id="ARBA00022838"/>
    </source>
</evidence>
<keyword evidence="20" id="KW-0333">Golgi apparatus</keyword>
<evidence type="ECO:0000256" key="6">
    <source>
        <dbReference type="ARBA" id="ARBA00004906"/>
    </source>
</evidence>
<feature type="compositionally biased region" description="Polar residues" evidence="36">
    <location>
        <begin position="1614"/>
        <end position="1631"/>
    </location>
</feature>
<keyword evidence="8" id="KW-0158">Chromosome</keyword>
<feature type="compositionally biased region" description="Polar residues" evidence="36">
    <location>
        <begin position="1097"/>
        <end position="1118"/>
    </location>
</feature>
<keyword evidence="19" id="KW-0805">Transcription regulation</keyword>
<keyword evidence="40" id="KW-1185">Reference proteome</keyword>
<feature type="region of interest" description="Disordered" evidence="36">
    <location>
        <begin position="1510"/>
        <end position="1556"/>
    </location>
</feature>
<dbReference type="GO" id="GO:0003677">
    <property type="term" value="F:DNA binding"/>
    <property type="evidence" value="ECO:0007669"/>
    <property type="project" value="UniProtKB-KW"/>
</dbReference>
<feature type="compositionally biased region" description="Polar residues" evidence="36">
    <location>
        <begin position="1025"/>
        <end position="1039"/>
    </location>
</feature>
<evidence type="ECO:0000256" key="1">
    <source>
        <dbReference type="ARBA" id="ARBA00004123"/>
    </source>
</evidence>
<keyword evidence="23" id="KW-0804">Transcription</keyword>
<reference evidence="39 40" key="1">
    <citation type="submission" date="2021-06" db="EMBL/GenBank/DDBJ databases">
        <title>Chromosome-level genome assembly of the red-tail catfish (Hemibagrus wyckioides).</title>
        <authorList>
            <person name="Shao F."/>
        </authorList>
    </citation>
    <scope>NUCLEOTIDE SEQUENCE [LARGE SCALE GENOMIC DNA]</scope>
    <source>
        <strain evidence="39">EC202008001</strain>
        <tissue evidence="39">Blood</tissue>
    </source>
</reference>
<evidence type="ECO:0000256" key="24">
    <source>
        <dbReference type="ARBA" id="ARBA00023212"/>
    </source>
</evidence>
<dbReference type="InterPro" id="IPR011989">
    <property type="entry name" value="ARM-like"/>
</dbReference>
<dbReference type="GO" id="GO:0040001">
    <property type="term" value="P:establishment of mitotic spindle localization"/>
    <property type="evidence" value="ECO:0007669"/>
    <property type="project" value="TreeGrafter"/>
</dbReference>
<dbReference type="GO" id="GO:0005634">
    <property type="term" value="C:nucleus"/>
    <property type="evidence" value="ECO:0007669"/>
    <property type="project" value="UniProtKB-SubCell"/>
</dbReference>
<keyword evidence="11" id="KW-0597">Phosphoprotein</keyword>
<keyword evidence="25 35" id="KW-0539">Nucleus</keyword>
<evidence type="ECO:0000256" key="33">
    <source>
        <dbReference type="ARBA" id="ARBA00077972"/>
    </source>
</evidence>
<keyword evidence="22" id="KW-0472">Membrane</keyword>
<evidence type="ECO:0000313" key="40">
    <source>
        <dbReference type="Proteomes" id="UP000824219"/>
    </source>
</evidence>
<evidence type="ECO:0000256" key="13">
    <source>
        <dbReference type="ARBA" id="ARBA00022737"/>
    </source>
</evidence>
<dbReference type="InterPro" id="IPR007604">
    <property type="entry name" value="CP2"/>
</dbReference>
<feature type="region of interest" description="Disordered" evidence="36">
    <location>
        <begin position="1228"/>
        <end position="1248"/>
    </location>
</feature>
<keyword evidence="13" id="KW-0677">Repeat</keyword>
<organism evidence="39 40">
    <name type="scientific">Hemibagrus wyckioides</name>
    <dbReference type="NCBI Taxonomy" id="337641"/>
    <lineage>
        <taxon>Eukaryota</taxon>
        <taxon>Metazoa</taxon>
        <taxon>Chordata</taxon>
        <taxon>Craniata</taxon>
        <taxon>Vertebrata</taxon>
        <taxon>Euteleostomi</taxon>
        <taxon>Actinopterygii</taxon>
        <taxon>Neopterygii</taxon>
        <taxon>Teleostei</taxon>
        <taxon>Ostariophysi</taxon>
        <taxon>Siluriformes</taxon>
        <taxon>Bagridae</taxon>
        <taxon>Hemibagrus</taxon>
    </lineage>
</organism>
<dbReference type="Pfam" id="PF23271">
    <property type="entry name" value="HEAT_GCN1"/>
    <property type="match status" value="1"/>
</dbReference>
<dbReference type="GO" id="GO:0031146">
    <property type="term" value="P:SCF-dependent proteasomal ubiquitin-dependent protein catabolic process"/>
    <property type="evidence" value="ECO:0007669"/>
    <property type="project" value="UniProtKB-ARBA"/>
</dbReference>
<dbReference type="OrthoDB" id="46159at2759"/>
<feature type="compositionally biased region" description="Low complexity" evidence="36">
    <location>
        <begin position="636"/>
        <end position="649"/>
    </location>
</feature>
<dbReference type="GO" id="GO:1990756">
    <property type="term" value="F:ubiquitin-like ligase-substrate adaptor activity"/>
    <property type="evidence" value="ECO:0007669"/>
    <property type="project" value="UniProtKB-ARBA"/>
</dbReference>
<dbReference type="Gene3D" id="1.25.10.10">
    <property type="entry name" value="Leucine-rich Repeat Variant"/>
    <property type="match status" value="4"/>
</dbReference>
<evidence type="ECO:0000256" key="18">
    <source>
        <dbReference type="ARBA" id="ARBA00022860"/>
    </source>
</evidence>
<feature type="domain" description="F-box" evidence="37">
    <location>
        <begin position="18"/>
        <end position="64"/>
    </location>
</feature>
<feature type="compositionally biased region" description="Basic and acidic residues" evidence="36">
    <location>
        <begin position="2098"/>
        <end position="2122"/>
    </location>
</feature>
<keyword evidence="24" id="KW-0206">Cytoskeleton</keyword>
<dbReference type="SMART" id="SM01349">
    <property type="entry name" value="TOG"/>
    <property type="match status" value="4"/>
</dbReference>
<dbReference type="FunFam" id="3.80.10.10:FF:000042">
    <property type="entry name" value="F-box/LRR-repeat protein 20 isoform 2"/>
    <property type="match status" value="1"/>
</dbReference>
<dbReference type="InterPro" id="IPR057207">
    <property type="entry name" value="FBXL15_LRR"/>
</dbReference>
<keyword evidence="10" id="KW-1017">Isopeptide bond</keyword>
<feature type="region of interest" description="Disordered" evidence="36">
    <location>
        <begin position="2186"/>
        <end position="2209"/>
    </location>
</feature>
<dbReference type="PROSITE" id="PS51968">
    <property type="entry name" value="GRH_CP2_DB"/>
    <property type="match status" value="1"/>
</dbReference>
<evidence type="ECO:0000256" key="36">
    <source>
        <dbReference type="SAM" id="MobiDB-lite"/>
    </source>
</evidence>
<dbReference type="GO" id="GO:0008017">
    <property type="term" value="F:microtubule binding"/>
    <property type="evidence" value="ECO:0007669"/>
    <property type="project" value="TreeGrafter"/>
</dbReference>
<keyword evidence="16" id="KW-0995">Kinetochore</keyword>
<feature type="region of interest" description="Disordered" evidence="36">
    <location>
        <begin position="624"/>
        <end position="676"/>
    </location>
</feature>
<dbReference type="GO" id="GO:0005815">
    <property type="term" value="C:microtubule organizing center"/>
    <property type="evidence" value="ECO:0007669"/>
    <property type="project" value="TreeGrafter"/>
</dbReference>
<dbReference type="Pfam" id="PF25372">
    <property type="entry name" value="DUF7885"/>
    <property type="match status" value="2"/>
</dbReference>
<evidence type="ECO:0000256" key="2">
    <source>
        <dbReference type="ARBA" id="ARBA00004300"/>
    </source>
</evidence>
<keyword evidence="17" id="KW-0832">Ubl conjugation</keyword>
<evidence type="ECO:0000256" key="34">
    <source>
        <dbReference type="PROSITE-ProRule" id="PRU00103"/>
    </source>
</evidence>
<evidence type="ECO:0000256" key="9">
    <source>
        <dbReference type="ARBA" id="ARBA00022490"/>
    </source>
</evidence>
<evidence type="ECO:0000256" key="15">
    <source>
        <dbReference type="ARBA" id="ARBA00022837"/>
    </source>
</evidence>
<keyword evidence="15" id="KW-0106">Calcium</keyword>
<dbReference type="GO" id="GO:0000776">
    <property type="term" value="C:kinetochore"/>
    <property type="evidence" value="ECO:0007669"/>
    <property type="project" value="TreeGrafter"/>
</dbReference>
<evidence type="ECO:0000313" key="39">
    <source>
        <dbReference type="EMBL" id="KAG7317067.1"/>
    </source>
</evidence>
<dbReference type="GO" id="GO:0090307">
    <property type="term" value="P:mitotic spindle assembly"/>
    <property type="evidence" value="ECO:0007669"/>
    <property type="project" value="TreeGrafter"/>
</dbReference>
<dbReference type="Pfam" id="PF12348">
    <property type="entry name" value="CLASP_N"/>
    <property type="match status" value="1"/>
</dbReference>